<feature type="region of interest" description="Disordered" evidence="10">
    <location>
        <begin position="359"/>
        <end position="438"/>
    </location>
</feature>
<dbReference type="Proteomes" id="UP000820818">
    <property type="component" value="Linkage Group LG1"/>
</dbReference>
<evidence type="ECO:0000256" key="7">
    <source>
        <dbReference type="ARBA" id="ARBA00023015"/>
    </source>
</evidence>
<dbReference type="InterPro" id="IPR026905">
    <property type="entry name" value="ASX-like_PHD"/>
</dbReference>
<feature type="compositionally biased region" description="Polar residues" evidence="10">
    <location>
        <begin position="412"/>
        <end position="434"/>
    </location>
</feature>
<evidence type="ECO:0000256" key="5">
    <source>
        <dbReference type="ARBA" id="ARBA00022771"/>
    </source>
</evidence>
<feature type="compositionally biased region" description="Basic and acidic residues" evidence="10">
    <location>
        <begin position="528"/>
        <end position="537"/>
    </location>
</feature>
<feature type="compositionally biased region" description="Polar residues" evidence="10">
    <location>
        <begin position="601"/>
        <end position="615"/>
    </location>
</feature>
<accession>A0AAD5LLR7</accession>
<feature type="region of interest" description="Disordered" evidence="10">
    <location>
        <begin position="455"/>
        <end position="537"/>
    </location>
</feature>
<feature type="compositionally biased region" description="Polar residues" evidence="10">
    <location>
        <begin position="1205"/>
        <end position="1215"/>
    </location>
</feature>
<proteinExistence type="inferred from homology"/>
<reference evidence="12 13" key="1">
    <citation type="submission" date="2022-05" db="EMBL/GenBank/DDBJ databases">
        <title>A multi-omics perspective on studying reproductive biology in Daphnia sinensis.</title>
        <authorList>
            <person name="Jia J."/>
        </authorList>
    </citation>
    <scope>NUCLEOTIDE SEQUENCE [LARGE SCALE GENOMIC DNA]</scope>
    <source>
        <strain evidence="12 13">WSL</strain>
    </source>
</reference>
<evidence type="ECO:0000313" key="12">
    <source>
        <dbReference type="EMBL" id="KAI9564395.1"/>
    </source>
</evidence>
<feature type="compositionally biased region" description="Low complexity" evidence="10">
    <location>
        <begin position="1159"/>
        <end position="1172"/>
    </location>
</feature>
<feature type="compositionally biased region" description="Polar residues" evidence="10">
    <location>
        <begin position="508"/>
        <end position="522"/>
    </location>
</feature>
<dbReference type="Pfam" id="PF13922">
    <property type="entry name" value="PHD_3"/>
    <property type="match status" value="1"/>
</dbReference>
<dbReference type="GO" id="GO:0003682">
    <property type="term" value="F:chromatin binding"/>
    <property type="evidence" value="ECO:0007669"/>
    <property type="project" value="TreeGrafter"/>
</dbReference>
<feature type="compositionally biased region" description="Low complexity" evidence="10">
    <location>
        <begin position="908"/>
        <end position="924"/>
    </location>
</feature>
<feature type="compositionally biased region" description="Polar residues" evidence="10">
    <location>
        <begin position="1140"/>
        <end position="1158"/>
    </location>
</feature>
<comment type="caution">
    <text evidence="12">The sequence shown here is derived from an EMBL/GenBank/DDBJ whole genome shotgun (WGS) entry which is preliminary data.</text>
</comment>
<dbReference type="PANTHER" id="PTHR13578:SF20">
    <property type="entry name" value="POLYCOMB PROTEIN ASX"/>
    <property type="match status" value="1"/>
</dbReference>
<feature type="region of interest" description="Disordered" evidence="10">
    <location>
        <begin position="1140"/>
        <end position="1173"/>
    </location>
</feature>
<dbReference type="EMBL" id="WJBH02000001">
    <property type="protein sequence ID" value="KAI9564395.1"/>
    <property type="molecule type" value="Genomic_DNA"/>
</dbReference>
<keyword evidence="6" id="KW-0862">Zinc</keyword>
<dbReference type="PROSITE" id="PS51916">
    <property type="entry name" value="DEUBAD"/>
    <property type="match status" value="1"/>
</dbReference>
<name>A0AAD5LLR7_9CRUS</name>
<feature type="region of interest" description="Disordered" evidence="10">
    <location>
        <begin position="94"/>
        <end position="114"/>
    </location>
</feature>
<keyword evidence="9" id="KW-0539">Nucleus</keyword>
<dbReference type="InterPro" id="IPR028020">
    <property type="entry name" value="ASX_DEUBAD_dom"/>
</dbReference>
<feature type="region of interest" description="Disordered" evidence="10">
    <location>
        <begin position="908"/>
        <end position="936"/>
    </location>
</feature>
<evidence type="ECO:0000256" key="4">
    <source>
        <dbReference type="ARBA" id="ARBA00022723"/>
    </source>
</evidence>
<protein>
    <recommendedName>
        <fullName evidence="11">DEUBAD domain-containing protein</fullName>
    </recommendedName>
</protein>
<comment type="similarity">
    <text evidence="2">Belongs to the Asx family.</text>
</comment>
<dbReference type="Pfam" id="PF13919">
    <property type="entry name" value="ASXH"/>
    <property type="match status" value="1"/>
</dbReference>
<feature type="region of interest" description="Disordered" evidence="10">
    <location>
        <begin position="594"/>
        <end position="650"/>
    </location>
</feature>
<dbReference type="GO" id="GO:0008270">
    <property type="term" value="F:zinc ion binding"/>
    <property type="evidence" value="ECO:0007669"/>
    <property type="project" value="UniProtKB-KW"/>
</dbReference>
<sequence length="1332" mass="144382">MIKQLDFFWCETLTFLFRKKEMSESFSIDVNVAGSISPEPRMLKRPTLQLALKQQAKRRRRNTSIATQGNLNGMPPIPRVIVKVLPPLPLNEPTKVNEVSESEAEEVPVVSQRNATSLPTQTTMREVLASIPGFKTTKRTTRNLSAAAQIQRAQEGCVDLQNPSSILAKANLRGILNKHTFGTLPPLYQHKLIQLLPEVDRCPDGSSRLSSTALSNEFFGRACQKWRDRLASGEFTPEFQQKIRAEAERDKGKLDPWKVKHFEPFWGSRGESSSSEPPTAVAPTGKTCSSVASKRKTVLPEVAEDDTPPKKRIIGRKIGRRKMKRKKSIRKIVTHLDSEDKNQVTSEDIPLIHEEVTTKEATSVEPAETQPVEMPEESGAIHTSIGNDETENSPGIEFMDTLNVEKEMAPSSHPTQESDSDQHSLACQGTSGNGSMEMVDRLDDPLFIESPQIEMNPENDKLLDTPQESTKSPSEESETQTEGNKNTDVQGTFTGMTASEEEDAFYLKSSQPPTSIKDSPPSSDYDEEKIPKDKNVNDCQMRIDDRRALNEMKDFLNSSVGHFVQEDSSPEDFFQSHQVTEALELLRDIHDREDSAPVKIEQQTITPATIENVSTEQRDEADLPENSKSSLNQGQTMEPPAQQDSTSELDSSIIPAPKQHELEPVATAEKSLETKADDTCHKNDRVELTVSTNVSAKPEAPAVTLPQVSNAEGSTVISEKQNAAKIETPIQQPATVTLTLPFPVTLPLNLPLTLPISLPPGTTLVVSDPSSLVGLRTSNTCTTAEVTKTISSVTSLAPIAPNKPRIASTSSSPSRILPRSTQSTSNPVAVAGTSSSTASSLIAPRNGSGKQSQPSRAPPGTVNLERSYRICQAVIENSPNCEQLKAQLRPPSAFSSSVVVLPSGSPVTGNVAASSANRSNVSKNGSKNNLATKPCKGTAAGKMANQQGVGDVKVAPQSLGATSPSGVILVHPGASNIGVGDQQPAVTNKVVAPSPVQLPRQQVVCITPNASEAVNHPTSKTPSANLATNRTVGVIPQQLRPASTPPQPKPSVFPNVPQQAQQSTTTAQCYPQQQPSTITVGGQQVTYLPFNNWAQQRTPQQQDRNTPKAIAPATVRTGTQHTQQVYNNLQQTSSNSFIQEQTVQQQTPVAPRTQQPVNTRQQPSTVTVQTQQYASSSNVQVNLQPMAMQQLQKPPNQQQQGTRQSWSGPSVQQQKQININTSSVVPPRNPVATPQTPPFVQNDVQLVSMGMSMRAQVPGNGSSITPQLPINADPAVTGNSTDSLNEEAIEKAPQTTDCDCQLKAMVMCQRCGAFCHDDCIGPTQLCFTCIIP</sequence>
<dbReference type="InterPro" id="IPR024811">
    <property type="entry name" value="ASX/ASX-like"/>
</dbReference>
<feature type="compositionally biased region" description="Polar residues" evidence="10">
    <location>
        <begin position="807"/>
        <end position="827"/>
    </location>
</feature>
<dbReference type="GO" id="GO:0035517">
    <property type="term" value="C:PR-DUB complex"/>
    <property type="evidence" value="ECO:0007669"/>
    <property type="project" value="TreeGrafter"/>
</dbReference>
<evidence type="ECO:0000256" key="2">
    <source>
        <dbReference type="ARBA" id="ARBA00006391"/>
    </source>
</evidence>
<feature type="compositionally biased region" description="Polar residues" evidence="10">
    <location>
        <begin position="483"/>
        <end position="497"/>
    </location>
</feature>
<comment type="subcellular location">
    <subcellularLocation>
        <location evidence="1">Nucleus</location>
    </subcellularLocation>
</comment>
<dbReference type="GO" id="GO:0009887">
    <property type="term" value="P:animal organ morphogenesis"/>
    <property type="evidence" value="ECO:0007669"/>
    <property type="project" value="TreeGrafter"/>
</dbReference>
<organism evidence="12 13">
    <name type="scientific">Daphnia sinensis</name>
    <dbReference type="NCBI Taxonomy" id="1820382"/>
    <lineage>
        <taxon>Eukaryota</taxon>
        <taxon>Metazoa</taxon>
        <taxon>Ecdysozoa</taxon>
        <taxon>Arthropoda</taxon>
        <taxon>Crustacea</taxon>
        <taxon>Branchiopoda</taxon>
        <taxon>Diplostraca</taxon>
        <taxon>Cladocera</taxon>
        <taxon>Anomopoda</taxon>
        <taxon>Daphniidae</taxon>
        <taxon>Daphnia</taxon>
        <taxon>Daphnia similis group</taxon>
    </lineage>
</organism>
<feature type="compositionally biased region" description="Low complexity" evidence="10">
    <location>
        <begin position="267"/>
        <end position="278"/>
    </location>
</feature>
<feature type="region of interest" description="Disordered" evidence="10">
    <location>
        <begin position="1189"/>
        <end position="1215"/>
    </location>
</feature>
<keyword evidence="5" id="KW-0863">Zinc-finger</keyword>
<keyword evidence="13" id="KW-1185">Reference proteome</keyword>
<evidence type="ECO:0000256" key="8">
    <source>
        <dbReference type="ARBA" id="ARBA00023163"/>
    </source>
</evidence>
<evidence type="ECO:0000256" key="9">
    <source>
        <dbReference type="ARBA" id="ARBA00023242"/>
    </source>
</evidence>
<evidence type="ECO:0000313" key="13">
    <source>
        <dbReference type="Proteomes" id="UP000820818"/>
    </source>
</evidence>
<gene>
    <name evidence="12" type="ORF">GHT06_008134</name>
</gene>
<feature type="compositionally biased region" description="Polar residues" evidence="10">
    <location>
        <begin position="626"/>
        <end position="650"/>
    </location>
</feature>
<keyword evidence="7" id="KW-0805">Transcription regulation</keyword>
<feature type="compositionally biased region" description="Low complexity" evidence="10">
    <location>
        <begin position="1189"/>
        <end position="1204"/>
    </location>
</feature>
<keyword evidence="8" id="KW-0804">Transcription</keyword>
<dbReference type="InterPro" id="IPR044867">
    <property type="entry name" value="DEUBAD_dom"/>
</dbReference>
<feature type="compositionally biased region" description="Low complexity" evidence="10">
    <location>
        <begin position="828"/>
        <end position="840"/>
    </location>
</feature>
<feature type="region of interest" description="Disordered" evidence="10">
    <location>
        <begin position="267"/>
        <end position="292"/>
    </location>
</feature>
<dbReference type="GO" id="GO:0045944">
    <property type="term" value="P:positive regulation of transcription by RNA polymerase II"/>
    <property type="evidence" value="ECO:0007669"/>
    <property type="project" value="TreeGrafter"/>
</dbReference>
<evidence type="ECO:0000256" key="3">
    <source>
        <dbReference type="ARBA" id="ARBA00022491"/>
    </source>
</evidence>
<keyword evidence="3" id="KW-0678">Repressor</keyword>
<evidence type="ECO:0000256" key="1">
    <source>
        <dbReference type="ARBA" id="ARBA00004123"/>
    </source>
</evidence>
<dbReference type="PANTHER" id="PTHR13578">
    <property type="entry name" value="ADDITIONAL SEX COMBS LIKE PROTEIN ASXL"/>
    <property type="match status" value="1"/>
</dbReference>
<keyword evidence="4" id="KW-0479">Metal-binding</keyword>
<evidence type="ECO:0000259" key="11">
    <source>
        <dbReference type="PROSITE" id="PS51916"/>
    </source>
</evidence>
<evidence type="ECO:0000256" key="6">
    <source>
        <dbReference type="ARBA" id="ARBA00022833"/>
    </source>
</evidence>
<evidence type="ECO:0000256" key="10">
    <source>
        <dbReference type="SAM" id="MobiDB-lite"/>
    </source>
</evidence>
<dbReference type="GO" id="GO:0003677">
    <property type="term" value="F:DNA binding"/>
    <property type="evidence" value="ECO:0007669"/>
    <property type="project" value="InterPro"/>
</dbReference>
<feature type="domain" description="DEUBAD" evidence="11">
    <location>
        <begin position="163"/>
        <end position="271"/>
    </location>
</feature>
<feature type="region of interest" description="Disordered" evidence="10">
    <location>
        <begin position="801"/>
        <end position="862"/>
    </location>
</feature>